<dbReference type="EMBL" id="CP042905">
    <property type="protein sequence ID" value="QEE14422.1"/>
    <property type="molecule type" value="Genomic_DNA"/>
</dbReference>
<sequence>MDYNHKAYLWIRSFIFLCIFELLHYSFELFPNIIVQIFSGINESNFQHWKIGYYSYLILTLVEFLIFHKKIADENKEKFIYSHLLSALFVP</sequence>
<name>A0A5B9D5S7_9ARCH</name>
<evidence type="ECO:0000313" key="3">
    <source>
        <dbReference type="Proteomes" id="UP000321408"/>
    </source>
</evidence>
<dbReference type="KEGG" id="psyt:DSAG12_00235"/>
<organism evidence="2 3">
    <name type="scientific">Promethearchaeum syntrophicum</name>
    <dbReference type="NCBI Taxonomy" id="2594042"/>
    <lineage>
        <taxon>Archaea</taxon>
        <taxon>Promethearchaeati</taxon>
        <taxon>Promethearchaeota</taxon>
        <taxon>Promethearchaeia</taxon>
        <taxon>Promethearchaeales</taxon>
        <taxon>Promethearchaeaceae</taxon>
        <taxon>Promethearchaeum</taxon>
    </lineage>
</organism>
<proteinExistence type="predicted"/>
<reference evidence="2 3" key="1">
    <citation type="journal article" date="2020" name="Nature">
        <title>Isolation of an archaeon at the prokaryote-eukaryote interface.</title>
        <authorList>
            <person name="Imachi H."/>
            <person name="Nobu M.K."/>
            <person name="Nakahara N."/>
            <person name="Morono Y."/>
            <person name="Ogawara M."/>
            <person name="Takaki Y."/>
            <person name="Takano Y."/>
            <person name="Uematsu K."/>
            <person name="Ikuta T."/>
            <person name="Ito M."/>
            <person name="Matsui Y."/>
            <person name="Miyazaki M."/>
            <person name="Murata K."/>
            <person name="Saito Y."/>
            <person name="Sakai S."/>
            <person name="Song C."/>
            <person name="Tasumi E."/>
            <person name="Yamanaka Y."/>
            <person name="Yamaguchi T."/>
            <person name="Kamagata Y."/>
            <person name="Tamaki H."/>
            <person name="Takai K."/>
        </authorList>
    </citation>
    <scope>NUCLEOTIDE SEQUENCE [LARGE SCALE GENOMIC DNA]</scope>
    <source>
        <strain evidence="2 3">MK-D1</strain>
    </source>
</reference>
<keyword evidence="1" id="KW-0812">Transmembrane</keyword>
<evidence type="ECO:0000256" key="1">
    <source>
        <dbReference type="SAM" id="Phobius"/>
    </source>
</evidence>
<reference evidence="2 3" key="2">
    <citation type="journal article" date="2024" name="Int. J. Syst. Evol. Microbiol.">
        <title>Promethearchaeum syntrophicum gen. nov., sp. nov., an anaerobic, obligately syntrophic archaeon, the first isolate of the lineage 'Asgard' archaea, and proposal of the new archaeal phylum Promethearchaeota phyl. nov. and kingdom Promethearchaeati regn. nov.</title>
        <authorList>
            <person name="Imachi H."/>
            <person name="Nobu M.K."/>
            <person name="Kato S."/>
            <person name="Takaki Y."/>
            <person name="Miyazaki M."/>
            <person name="Miyata M."/>
            <person name="Ogawara M."/>
            <person name="Saito Y."/>
            <person name="Sakai S."/>
            <person name="Tahara Y.O."/>
            <person name="Takano Y."/>
            <person name="Tasumi E."/>
            <person name="Uematsu K."/>
            <person name="Yoshimura T."/>
            <person name="Itoh T."/>
            <person name="Ohkuma M."/>
            <person name="Takai K."/>
        </authorList>
    </citation>
    <scope>NUCLEOTIDE SEQUENCE [LARGE SCALE GENOMIC DNA]</scope>
    <source>
        <strain evidence="2 3">MK-D1</strain>
    </source>
</reference>
<dbReference type="AlphaFoldDB" id="A0A5B9D5S7"/>
<dbReference type="GeneID" id="41328238"/>
<feature type="transmembrane region" description="Helical" evidence="1">
    <location>
        <begin position="51"/>
        <end position="68"/>
    </location>
</feature>
<gene>
    <name evidence="2" type="ORF">DSAG12_00235</name>
</gene>
<dbReference type="Proteomes" id="UP000321408">
    <property type="component" value="Chromosome"/>
</dbReference>
<keyword evidence="1" id="KW-0472">Membrane</keyword>
<keyword evidence="3" id="KW-1185">Reference proteome</keyword>
<keyword evidence="1" id="KW-1133">Transmembrane helix</keyword>
<protein>
    <submittedName>
        <fullName evidence="2">Uncharacterized protein</fullName>
    </submittedName>
</protein>
<evidence type="ECO:0000313" key="2">
    <source>
        <dbReference type="EMBL" id="QEE14422.1"/>
    </source>
</evidence>
<dbReference type="RefSeq" id="WP_147661377.1">
    <property type="nucleotide sequence ID" value="NZ_CP042905.2"/>
</dbReference>
<accession>A0A5B9D5S7</accession>
<feature type="transmembrane region" description="Helical" evidence="1">
    <location>
        <begin position="7"/>
        <end position="27"/>
    </location>
</feature>